<organism evidence="1 2">
    <name type="scientific">Calycina marina</name>
    <dbReference type="NCBI Taxonomy" id="1763456"/>
    <lineage>
        <taxon>Eukaryota</taxon>
        <taxon>Fungi</taxon>
        <taxon>Dikarya</taxon>
        <taxon>Ascomycota</taxon>
        <taxon>Pezizomycotina</taxon>
        <taxon>Leotiomycetes</taxon>
        <taxon>Helotiales</taxon>
        <taxon>Pezizellaceae</taxon>
        <taxon>Calycina</taxon>
    </lineage>
</organism>
<dbReference type="Gene3D" id="3.20.20.80">
    <property type="entry name" value="Glycosidases"/>
    <property type="match status" value="1"/>
</dbReference>
<dbReference type="InterPro" id="IPR005197">
    <property type="entry name" value="Glyco_hydro_71"/>
</dbReference>
<reference evidence="1" key="1">
    <citation type="journal article" date="2021" name="IMA Fungus">
        <title>Genomic characterization of three marine fungi, including Emericellopsis atlantica sp. nov. with signatures of a generalist lifestyle and marine biomass degradation.</title>
        <authorList>
            <person name="Hagestad O.C."/>
            <person name="Hou L."/>
            <person name="Andersen J.H."/>
            <person name="Hansen E.H."/>
            <person name="Altermark B."/>
            <person name="Li C."/>
            <person name="Kuhnert E."/>
            <person name="Cox R.J."/>
            <person name="Crous P.W."/>
            <person name="Spatafora J.W."/>
            <person name="Lail K."/>
            <person name="Amirebrahimi M."/>
            <person name="Lipzen A."/>
            <person name="Pangilinan J."/>
            <person name="Andreopoulos W."/>
            <person name="Hayes R.D."/>
            <person name="Ng V."/>
            <person name="Grigoriev I.V."/>
            <person name="Jackson S.A."/>
            <person name="Sutton T.D.S."/>
            <person name="Dobson A.D.W."/>
            <person name="Rama T."/>
        </authorList>
    </citation>
    <scope>NUCLEOTIDE SEQUENCE</scope>
    <source>
        <strain evidence="1">TRa3180A</strain>
    </source>
</reference>
<sequence length="216" mass="23062">MSTWYKDPASCWARGYSLSIISWPLPHHAILSLITILHVCISAVAAKSVFAHVVVGNTAAHTVDTWTTDITLAADAGIDAFVLNCGYTDSNTPTQIANAFTTAESYRTSWPASEVVTYLNQYKTSSTYFLVDGAPFASMFEGTGNVGDWAPGRAIRGAVGGVFFMPDWTSLGAGGIAADLANIEGFFSWDMWSNGAENKTDLSDVAWIAAIDGNLT</sequence>
<evidence type="ECO:0000313" key="2">
    <source>
        <dbReference type="Proteomes" id="UP000887226"/>
    </source>
</evidence>
<gene>
    <name evidence="1" type="ORF">BJ878DRAFT_559091</name>
</gene>
<dbReference type="GO" id="GO:0051118">
    <property type="term" value="F:glucan endo-1,3-alpha-glucosidase activity"/>
    <property type="evidence" value="ECO:0007669"/>
    <property type="project" value="InterPro"/>
</dbReference>
<name>A0A9P7Z7K9_9HELO</name>
<keyword evidence="1" id="KW-0378">Hydrolase</keyword>
<accession>A0A9P7Z7K9</accession>
<dbReference type="OrthoDB" id="1046782at2759"/>
<comment type="caution">
    <text evidence="1">The sequence shown here is derived from an EMBL/GenBank/DDBJ whole genome shotgun (WGS) entry which is preliminary data.</text>
</comment>
<evidence type="ECO:0000313" key="1">
    <source>
        <dbReference type="EMBL" id="KAG9246835.1"/>
    </source>
</evidence>
<keyword evidence="2" id="KW-1185">Reference proteome</keyword>
<dbReference type="AlphaFoldDB" id="A0A9P7Z7K9"/>
<proteinExistence type="predicted"/>
<dbReference type="EMBL" id="MU253791">
    <property type="protein sequence ID" value="KAG9246835.1"/>
    <property type="molecule type" value="Genomic_DNA"/>
</dbReference>
<dbReference type="Pfam" id="PF03659">
    <property type="entry name" value="Glyco_hydro_71"/>
    <property type="match status" value="1"/>
</dbReference>
<dbReference type="Proteomes" id="UP000887226">
    <property type="component" value="Unassembled WGS sequence"/>
</dbReference>
<dbReference type="CDD" id="cd11577">
    <property type="entry name" value="GH71"/>
    <property type="match status" value="1"/>
</dbReference>
<protein>
    <submittedName>
        <fullName evidence="1">Glycosyl hydrolase family 71-domain-containing protein</fullName>
    </submittedName>
</protein>